<dbReference type="EMBL" id="WEID01000027">
    <property type="protein sequence ID" value="KAB8138159.1"/>
    <property type="molecule type" value="Genomic_DNA"/>
</dbReference>
<keyword evidence="2" id="KW-0808">Transferase</keyword>
<dbReference type="OrthoDB" id="9797252at2"/>
<dbReference type="GO" id="GO:0008168">
    <property type="term" value="F:methyltransferase activity"/>
    <property type="evidence" value="ECO:0007669"/>
    <property type="project" value="UniProtKB-KW"/>
</dbReference>
<sequence>MQNEKIARNRAQMPEGTTSIIGRRSLQRSHQRLTDFLQTGISVLDIGCGTGAITADITQTVAPGEVVGIDENKQFIDSAAKKHAELSNLSFAAKDIYQLDYHNQFDVVTASRVLQWLTSPEKALNKLIQATKTDGCIVVLDYNHEKIKWSPDPPESMQYFYKAFLKWRSDAGMDNRIADHLADMFSANGLTNIETSVQHETVTKSDHDFKQRVSIWAEVADSRGHQLVADGYITETERAGAVEEYRDWINTSAESMEMYLLAVSGCKK</sequence>
<reference evidence="2 3" key="1">
    <citation type="submission" date="2019-10" db="EMBL/GenBank/DDBJ databases">
        <title>Gracilibacillus sp. nov. isolated from rice seeds.</title>
        <authorList>
            <person name="He S."/>
        </authorList>
    </citation>
    <scope>NUCLEOTIDE SEQUENCE [LARGE SCALE GENOMIC DNA]</scope>
    <source>
        <strain evidence="2 3">TD8</strain>
    </source>
</reference>
<gene>
    <name evidence="2" type="ORF">F9U64_06345</name>
</gene>
<dbReference type="RefSeq" id="WP_153402159.1">
    <property type="nucleotide sequence ID" value="NZ_ML762426.1"/>
</dbReference>
<organism evidence="2 3">
    <name type="scientific">Gracilibacillus oryzae</name>
    <dbReference type="NCBI Taxonomy" id="1672701"/>
    <lineage>
        <taxon>Bacteria</taxon>
        <taxon>Bacillati</taxon>
        <taxon>Bacillota</taxon>
        <taxon>Bacilli</taxon>
        <taxon>Bacillales</taxon>
        <taxon>Bacillaceae</taxon>
        <taxon>Gracilibacillus</taxon>
    </lineage>
</organism>
<evidence type="ECO:0000259" key="1">
    <source>
        <dbReference type="Pfam" id="PF13847"/>
    </source>
</evidence>
<name>A0A7C8GUA8_9BACI</name>
<comment type="caution">
    <text evidence="2">The sequence shown here is derived from an EMBL/GenBank/DDBJ whole genome shotgun (WGS) entry which is preliminary data.</text>
</comment>
<dbReference type="AlphaFoldDB" id="A0A7C8GUA8"/>
<dbReference type="Pfam" id="PF13847">
    <property type="entry name" value="Methyltransf_31"/>
    <property type="match status" value="1"/>
</dbReference>
<dbReference type="SUPFAM" id="SSF53335">
    <property type="entry name" value="S-adenosyl-L-methionine-dependent methyltransferases"/>
    <property type="match status" value="1"/>
</dbReference>
<protein>
    <submittedName>
        <fullName evidence="2">Methyltransferase domain-containing protein</fullName>
    </submittedName>
</protein>
<dbReference type="InterPro" id="IPR025714">
    <property type="entry name" value="Methyltranfer_dom"/>
</dbReference>
<evidence type="ECO:0000313" key="2">
    <source>
        <dbReference type="EMBL" id="KAB8138159.1"/>
    </source>
</evidence>
<feature type="domain" description="Methyltransferase" evidence="1">
    <location>
        <begin position="39"/>
        <end position="145"/>
    </location>
</feature>
<keyword evidence="2" id="KW-0489">Methyltransferase</keyword>
<accession>A0A7C8GUA8</accession>
<dbReference type="GO" id="GO:0032259">
    <property type="term" value="P:methylation"/>
    <property type="evidence" value="ECO:0007669"/>
    <property type="project" value="UniProtKB-KW"/>
</dbReference>
<keyword evidence="3" id="KW-1185">Reference proteome</keyword>
<evidence type="ECO:0000313" key="3">
    <source>
        <dbReference type="Proteomes" id="UP000480246"/>
    </source>
</evidence>
<dbReference type="InterPro" id="IPR029063">
    <property type="entry name" value="SAM-dependent_MTases_sf"/>
</dbReference>
<dbReference type="Gene3D" id="3.40.50.150">
    <property type="entry name" value="Vaccinia Virus protein VP39"/>
    <property type="match status" value="1"/>
</dbReference>
<proteinExistence type="predicted"/>
<dbReference type="CDD" id="cd02440">
    <property type="entry name" value="AdoMet_MTases"/>
    <property type="match status" value="1"/>
</dbReference>
<dbReference type="Proteomes" id="UP000480246">
    <property type="component" value="Unassembled WGS sequence"/>
</dbReference>
<dbReference type="PANTHER" id="PTHR43861">
    <property type="entry name" value="TRANS-ACONITATE 2-METHYLTRANSFERASE-RELATED"/>
    <property type="match status" value="1"/>
</dbReference>